<dbReference type="InterPro" id="IPR001497">
    <property type="entry name" value="MethylDNA_cys_MeTrfase_AS"/>
</dbReference>
<dbReference type="AlphaFoldDB" id="A0A3B0W6T5"/>
<dbReference type="InterPro" id="IPR014048">
    <property type="entry name" value="MethylDNA_cys_MeTrfase_DNA-bd"/>
</dbReference>
<dbReference type="InterPro" id="IPR023546">
    <property type="entry name" value="MGMT"/>
</dbReference>
<dbReference type="SUPFAM" id="SSF46767">
    <property type="entry name" value="Methylated DNA-protein cysteine methyltransferase, C-terminal domain"/>
    <property type="match status" value="1"/>
</dbReference>
<dbReference type="SUPFAM" id="SSF53155">
    <property type="entry name" value="Methylated DNA-protein cysteine methyltransferase domain"/>
    <property type="match status" value="1"/>
</dbReference>
<keyword evidence="6 12" id="KW-0808">Transferase</keyword>
<dbReference type="PANTHER" id="PTHR10815:SF5">
    <property type="entry name" value="METHYLATED-DNA--PROTEIN-CYSTEINE METHYLTRANSFERASE"/>
    <property type="match status" value="1"/>
</dbReference>
<dbReference type="InterPro" id="IPR036631">
    <property type="entry name" value="MGMT_N_sf"/>
</dbReference>
<dbReference type="NCBIfam" id="TIGR00589">
    <property type="entry name" value="ogt"/>
    <property type="match status" value="1"/>
</dbReference>
<dbReference type="PANTHER" id="PTHR10815">
    <property type="entry name" value="METHYLATED-DNA--PROTEIN-CYSTEINE METHYLTRANSFERASE"/>
    <property type="match status" value="1"/>
</dbReference>
<dbReference type="Pfam" id="PF02870">
    <property type="entry name" value="Methyltransf_1N"/>
    <property type="match status" value="1"/>
</dbReference>
<keyword evidence="8" id="KW-0234">DNA repair</keyword>
<dbReference type="HAMAP" id="MF_00772">
    <property type="entry name" value="OGT"/>
    <property type="match status" value="1"/>
</dbReference>
<dbReference type="EC" id="2.1.1.63" evidence="3"/>
<feature type="domain" description="Methylguanine DNA methyltransferase ribonuclease-like" evidence="11">
    <location>
        <begin position="48"/>
        <end position="120"/>
    </location>
</feature>
<gene>
    <name evidence="12" type="ORF">MNBD_GAMMA05-2363</name>
</gene>
<evidence type="ECO:0000256" key="9">
    <source>
        <dbReference type="ARBA" id="ARBA00049348"/>
    </source>
</evidence>
<evidence type="ECO:0000256" key="6">
    <source>
        <dbReference type="ARBA" id="ARBA00022679"/>
    </source>
</evidence>
<dbReference type="Gene3D" id="1.10.10.10">
    <property type="entry name" value="Winged helix-like DNA-binding domain superfamily/Winged helix DNA-binding domain"/>
    <property type="match status" value="1"/>
</dbReference>
<comment type="catalytic activity">
    <reaction evidence="1">
        <text>a 4-O-methyl-thymidine in DNA + L-cysteinyl-[protein] = a thymidine in DNA + S-methyl-L-cysteinyl-[protein]</text>
        <dbReference type="Rhea" id="RHEA:53428"/>
        <dbReference type="Rhea" id="RHEA-COMP:10131"/>
        <dbReference type="Rhea" id="RHEA-COMP:10132"/>
        <dbReference type="Rhea" id="RHEA-COMP:13555"/>
        <dbReference type="Rhea" id="RHEA-COMP:13556"/>
        <dbReference type="ChEBI" id="CHEBI:29950"/>
        <dbReference type="ChEBI" id="CHEBI:82612"/>
        <dbReference type="ChEBI" id="CHEBI:137386"/>
        <dbReference type="ChEBI" id="CHEBI:137387"/>
        <dbReference type="EC" id="2.1.1.63"/>
    </reaction>
</comment>
<organism evidence="12">
    <name type="scientific">hydrothermal vent metagenome</name>
    <dbReference type="NCBI Taxonomy" id="652676"/>
    <lineage>
        <taxon>unclassified sequences</taxon>
        <taxon>metagenomes</taxon>
        <taxon>ecological metagenomes</taxon>
    </lineage>
</organism>
<evidence type="ECO:0000256" key="1">
    <source>
        <dbReference type="ARBA" id="ARBA00001286"/>
    </source>
</evidence>
<comment type="catalytic activity">
    <reaction evidence="9">
        <text>a 6-O-methyl-2'-deoxyguanosine in DNA + L-cysteinyl-[protein] = S-methyl-L-cysteinyl-[protein] + a 2'-deoxyguanosine in DNA</text>
        <dbReference type="Rhea" id="RHEA:24000"/>
        <dbReference type="Rhea" id="RHEA-COMP:10131"/>
        <dbReference type="Rhea" id="RHEA-COMP:10132"/>
        <dbReference type="Rhea" id="RHEA-COMP:11367"/>
        <dbReference type="Rhea" id="RHEA-COMP:11368"/>
        <dbReference type="ChEBI" id="CHEBI:29950"/>
        <dbReference type="ChEBI" id="CHEBI:82612"/>
        <dbReference type="ChEBI" id="CHEBI:85445"/>
        <dbReference type="ChEBI" id="CHEBI:85448"/>
        <dbReference type="EC" id="2.1.1.63"/>
    </reaction>
</comment>
<protein>
    <recommendedName>
        <fullName evidence="3">methylated-DNA--[protein]-cysteine S-methyltransferase</fullName>
        <ecNumber evidence="3">2.1.1.63</ecNumber>
    </recommendedName>
</protein>
<evidence type="ECO:0000256" key="5">
    <source>
        <dbReference type="ARBA" id="ARBA00022603"/>
    </source>
</evidence>
<keyword evidence="4" id="KW-0963">Cytoplasm</keyword>
<name>A0A3B0W6T5_9ZZZZ</name>
<reference evidence="12" key="1">
    <citation type="submission" date="2018-06" db="EMBL/GenBank/DDBJ databases">
        <authorList>
            <person name="Zhirakovskaya E."/>
        </authorList>
    </citation>
    <scope>NUCLEOTIDE SEQUENCE</scope>
</reference>
<evidence type="ECO:0000313" key="12">
    <source>
        <dbReference type="EMBL" id="VAW51021.1"/>
    </source>
</evidence>
<sequence length="215" mass="24004">MYRMYGISQGAREGGANMYRMYGISQKMTDSVKIYSPMNKNTLNIIHFDSPVGPMVACATAQGICLVDYMDRNILEDEFKYLAKEFNTKILPGKNKHLAALQKELEEYFIGNRSIFTVPVHASGTDFQMSVWNALQNIPYGNTQSYKQQAEAIGNVKAVRAVASTNGKNRINILIPCHRVIGSNGKLVGYGGGLERKQWLLDLEAGRVFVKKLKA</sequence>
<evidence type="ECO:0000256" key="7">
    <source>
        <dbReference type="ARBA" id="ARBA00022763"/>
    </source>
</evidence>
<dbReference type="Gene3D" id="3.30.160.70">
    <property type="entry name" value="Methylated DNA-protein cysteine methyltransferase domain"/>
    <property type="match status" value="1"/>
</dbReference>
<dbReference type="FunFam" id="1.10.10.10:FF:000214">
    <property type="entry name" value="Methylated-DNA--protein-cysteine methyltransferase"/>
    <property type="match status" value="1"/>
</dbReference>
<dbReference type="EMBL" id="UOFE01000011">
    <property type="protein sequence ID" value="VAW51021.1"/>
    <property type="molecule type" value="Genomic_DNA"/>
</dbReference>
<evidence type="ECO:0000259" key="11">
    <source>
        <dbReference type="Pfam" id="PF02870"/>
    </source>
</evidence>
<evidence type="ECO:0000256" key="8">
    <source>
        <dbReference type="ARBA" id="ARBA00023204"/>
    </source>
</evidence>
<dbReference type="PROSITE" id="PS00374">
    <property type="entry name" value="MGMT"/>
    <property type="match status" value="1"/>
</dbReference>
<evidence type="ECO:0000256" key="3">
    <source>
        <dbReference type="ARBA" id="ARBA00011918"/>
    </source>
</evidence>
<feature type="domain" description="Methylated-DNA-[protein]-cysteine S-methyltransferase DNA binding" evidence="10">
    <location>
        <begin position="126"/>
        <end position="205"/>
    </location>
</feature>
<dbReference type="Pfam" id="PF01035">
    <property type="entry name" value="DNA_binding_1"/>
    <property type="match status" value="1"/>
</dbReference>
<keyword evidence="5 12" id="KW-0489">Methyltransferase</keyword>
<evidence type="ECO:0000259" key="10">
    <source>
        <dbReference type="Pfam" id="PF01035"/>
    </source>
</evidence>
<dbReference type="GO" id="GO:0032259">
    <property type="term" value="P:methylation"/>
    <property type="evidence" value="ECO:0007669"/>
    <property type="project" value="UniProtKB-KW"/>
</dbReference>
<dbReference type="CDD" id="cd06445">
    <property type="entry name" value="ATase"/>
    <property type="match status" value="1"/>
</dbReference>
<proteinExistence type="inferred from homology"/>
<dbReference type="InterPro" id="IPR036217">
    <property type="entry name" value="MethylDNA_cys_MeTrfase_DNAb"/>
</dbReference>
<evidence type="ECO:0000256" key="4">
    <source>
        <dbReference type="ARBA" id="ARBA00022490"/>
    </source>
</evidence>
<keyword evidence="7" id="KW-0227">DNA damage</keyword>
<evidence type="ECO:0000256" key="2">
    <source>
        <dbReference type="ARBA" id="ARBA00008711"/>
    </source>
</evidence>
<comment type="similarity">
    <text evidence="2">Belongs to the MGMT family.</text>
</comment>
<dbReference type="InterPro" id="IPR008332">
    <property type="entry name" value="MethylG_MeTrfase_N"/>
</dbReference>
<dbReference type="GO" id="GO:0003908">
    <property type="term" value="F:methylated-DNA-[protein]-cysteine S-methyltransferase activity"/>
    <property type="evidence" value="ECO:0007669"/>
    <property type="project" value="UniProtKB-EC"/>
</dbReference>
<accession>A0A3B0W6T5</accession>
<dbReference type="InterPro" id="IPR036388">
    <property type="entry name" value="WH-like_DNA-bd_sf"/>
</dbReference>
<dbReference type="GO" id="GO:0006281">
    <property type="term" value="P:DNA repair"/>
    <property type="evidence" value="ECO:0007669"/>
    <property type="project" value="UniProtKB-KW"/>
</dbReference>